<proteinExistence type="predicted"/>
<protein>
    <submittedName>
        <fullName evidence="2">(northern house mosquito) hypothetical protein</fullName>
    </submittedName>
</protein>
<dbReference type="EMBL" id="HBUE01123668">
    <property type="protein sequence ID" value="CAG6493505.1"/>
    <property type="molecule type" value="Transcribed_RNA"/>
</dbReference>
<accession>A0A8D8CGE6</accession>
<feature type="region of interest" description="Disordered" evidence="1">
    <location>
        <begin position="74"/>
        <end position="93"/>
    </location>
</feature>
<evidence type="ECO:0000256" key="1">
    <source>
        <dbReference type="SAM" id="MobiDB-lite"/>
    </source>
</evidence>
<organism evidence="2">
    <name type="scientific">Culex pipiens</name>
    <name type="common">House mosquito</name>
    <dbReference type="NCBI Taxonomy" id="7175"/>
    <lineage>
        <taxon>Eukaryota</taxon>
        <taxon>Metazoa</taxon>
        <taxon>Ecdysozoa</taxon>
        <taxon>Arthropoda</taxon>
        <taxon>Hexapoda</taxon>
        <taxon>Insecta</taxon>
        <taxon>Pterygota</taxon>
        <taxon>Neoptera</taxon>
        <taxon>Endopterygota</taxon>
        <taxon>Diptera</taxon>
        <taxon>Nematocera</taxon>
        <taxon>Culicoidea</taxon>
        <taxon>Culicidae</taxon>
        <taxon>Culicinae</taxon>
        <taxon>Culicini</taxon>
        <taxon>Culex</taxon>
        <taxon>Culex</taxon>
    </lineage>
</organism>
<sequence>MSDSSGLDVTVVSESLDSSVSQTETSEKVIWREVLSRVRWSELRLGATVMGIVVDSPVSITVMGCSDRVYDTESSSTLMSSSPSSTEVNRISSSPSAGLRSVAVLVIDSGDETLDGVPSGRMTSTESDSWPSVGAELGEVNADPGVVTGLSSSIDSELFSGEPPLAGTSAIPESSKLFRFKLDGAFVTVTLAAVTGCSKNEPVNEPQMLSAWPFPTFPPPFAPPPCTGVLGSVLLSPPPFCCSWLPSSSALAPVATTEPEPSSSSSLMSSALSICFWASFRAVLARFAIPVVSNQLIPAAAAAASSTYGGASNSNAAATLGGKMGCFGEGQSSFFSVPEGLFFSCATTRQSFFFLLSFAFFLL</sequence>
<evidence type="ECO:0000313" key="2">
    <source>
        <dbReference type="EMBL" id="CAG6493505.1"/>
    </source>
</evidence>
<feature type="compositionally biased region" description="Low complexity" evidence="1">
    <location>
        <begin position="74"/>
        <end position="86"/>
    </location>
</feature>
<name>A0A8D8CGE6_CULPI</name>
<dbReference type="AlphaFoldDB" id="A0A8D8CGE6"/>
<reference evidence="2" key="1">
    <citation type="submission" date="2021-05" db="EMBL/GenBank/DDBJ databases">
        <authorList>
            <person name="Alioto T."/>
            <person name="Alioto T."/>
            <person name="Gomez Garrido J."/>
        </authorList>
    </citation>
    <scope>NUCLEOTIDE SEQUENCE</scope>
</reference>